<dbReference type="InterPro" id="IPR038729">
    <property type="entry name" value="Rad50/SbcC_AAA"/>
</dbReference>
<comment type="caution">
    <text evidence="2">The sequence shown here is derived from an EMBL/GenBank/DDBJ whole genome shotgun (WGS) entry which is preliminary data.</text>
</comment>
<organism evidence="2 3">
    <name type="scientific">Hymenobacter rubripertinctus</name>
    <dbReference type="NCBI Taxonomy" id="2029981"/>
    <lineage>
        <taxon>Bacteria</taxon>
        <taxon>Pseudomonadati</taxon>
        <taxon>Bacteroidota</taxon>
        <taxon>Cytophagia</taxon>
        <taxon>Cytophagales</taxon>
        <taxon>Hymenobacteraceae</taxon>
        <taxon>Hymenobacter</taxon>
    </lineage>
</organism>
<sequence length="226" mass="25718">MVGINFQSIRISSWKQFESIDIDFHRNLTIITGANGSGKTTVLNLLSRHFGWSYVELATPIKNKVSGGFGYISRDWSKRRLININFNSPIGIHGGQQQVDYIGDLVYSNGAKVDLTLPGQDYTGAQYHINISNMQTIKGIGISSHRQIFKYQQVVSIHTARRTKDEAYRLVFQSNMNRYNGNVNANIPPNSFYIKETLISWAMGGSGNEFITGDEELKRWRWYNAR</sequence>
<dbReference type="OrthoDB" id="9813917at2"/>
<reference evidence="2 3" key="1">
    <citation type="submission" date="2019-01" db="EMBL/GenBank/DDBJ databases">
        <title>Hymenobacter humicola sp. nov., isolated from soils in Antarctica.</title>
        <authorList>
            <person name="Sedlacek I."/>
            <person name="Holochova P."/>
            <person name="Kralova S."/>
            <person name="Pantucek R."/>
            <person name="Stankova E."/>
            <person name="Vrbovska V."/>
            <person name="Kristofova L."/>
            <person name="Svec P."/>
            <person name="Busse H.-J."/>
        </authorList>
    </citation>
    <scope>NUCLEOTIDE SEQUENCE [LARGE SCALE GENOMIC DNA]</scope>
    <source>
        <strain evidence="2 3">CCM 8852</strain>
    </source>
</reference>
<dbReference type="Pfam" id="PF13476">
    <property type="entry name" value="AAA_23"/>
    <property type="match status" value="1"/>
</dbReference>
<dbReference type="CDD" id="cd00267">
    <property type="entry name" value="ABC_ATPase"/>
    <property type="match status" value="1"/>
</dbReference>
<dbReference type="Gene3D" id="3.40.50.300">
    <property type="entry name" value="P-loop containing nucleotide triphosphate hydrolases"/>
    <property type="match status" value="1"/>
</dbReference>
<dbReference type="EMBL" id="QYCN01000014">
    <property type="protein sequence ID" value="RIY10075.1"/>
    <property type="molecule type" value="Genomic_DNA"/>
</dbReference>
<evidence type="ECO:0000313" key="2">
    <source>
        <dbReference type="EMBL" id="RIY10075.1"/>
    </source>
</evidence>
<dbReference type="AlphaFoldDB" id="A0A418QY34"/>
<feature type="domain" description="Rad50/SbcC-type AAA" evidence="1">
    <location>
        <begin position="8"/>
        <end position="88"/>
    </location>
</feature>
<dbReference type="InterPro" id="IPR027417">
    <property type="entry name" value="P-loop_NTPase"/>
</dbReference>
<dbReference type="RefSeq" id="WP_119655855.1">
    <property type="nucleotide sequence ID" value="NZ_JBHUOI010000015.1"/>
</dbReference>
<gene>
    <name evidence="2" type="ORF">D0T11_11085</name>
</gene>
<proteinExistence type="predicted"/>
<evidence type="ECO:0000313" key="3">
    <source>
        <dbReference type="Proteomes" id="UP000284250"/>
    </source>
</evidence>
<name>A0A418QY34_9BACT</name>
<keyword evidence="3" id="KW-1185">Reference proteome</keyword>
<dbReference type="Proteomes" id="UP000284250">
    <property type="component" value="Unassembled WGS sequence"/>
</dbReference>
<dbReference type="GO" id="GO:0016887">
    <property type="term" value="F:ATP hydrolysis activity"/>
    <property type="evidence" value="ECO:0007669"/>
    <property type="project" value="InterPro"/>
</dbReference>
<dbReference type="SUPFAM" id="SSF52540">
    <property type="entry name" value="P-loop containing nucleoside triphosphate hydrolases"/>
    <property type="match status" value="2"/>
</dbReference>
<protein>
    <recommendedName>
        <fullName evidence="1">Rad50/SbcC-type AAA domain-containing protein</fullName>
    </recommendedName>
</protein>
<evidence type="ECO:0000259" key="1">
    <source>
        <dbReference type="Pfam" id="PF13476"/>
    </source>
</evidence>
<dbReference type="GO" id="GO:0006302">
    <property type="term" value="P:double-strand break repair"/>
    <property type="evidence" value="ECO:0007669"/>
    <property type="project" value="InterPro"/>
</dbReference>
<accession>A0A418QY34</accession>